<proteinExistence type="predicted"/>
<name>A0A8S5QN05_9CAUD</name>
<reference evidence="1" key="1">
    <citation type="journal article" date="2021" name="Proc. Natl. Acad. Sci. U.S.A.">
        <title>A Catalog of Tens of Thousands of Viruses from Human Metagenomes Reveals Hidden Associations with Chronic Diseases.</title>
        <authorList>
            <person name="Tisza M.J."/>
            <person name="Buck C.B."/>
        </authorList>
    </citation>
    <scope>NUCLEOTIDE SEQUENCE</scope>
    <source>
        <strain evidence="1">CtYsL76</strain>
    </source>
</reference>
<sequence>MWPIKIKRYIWFRVFIKSQFINIKTLQLILLKIPYCSVIIR</sequence>
<evidence type="ECO:0000313" key="1">
    <source>
        <dbReference type="EMBL" id="DAE19996.1"/>
    </source>
</evidence>
<organism evidence="1">
    <name type="scientific">CrAss-like virus sp. ctYsL76</name>
    <dbReference type="NCBI Taxonomy" id="2826826"/>
    <lineage>
        <taxon>Viruses</taxon>
        <taxon>Duplodnaviria</taxon>
        <taxon>Heunggongvirae</taxon>
        <taxon>Uroviricota</taxon>
        <taxon>Caudoviricetes</taxon>
        <taxon>Crassvirales</taxon>
    </lineage>
</organism>
<protein>
    <submittedName>
        <fullName evidence="1">Uncharacterized protein</fullName>
    </submittedName>
</protein>
<accession>A0A8S5QN05</accession>
<dbReference type="EMBL" id="BK015689">
    <property type="protein sequence ID" value="DAE19996.1"/>
    <property type="molecule type" value="Genomic_DNA"/>
</dbReference>